<dbReference type="SUPFAM" id="SSF52343">
    <property type="entry name" value="Ferredoxin reductase-like, C-terminal NADP-linked domain"/>
    <property type="match status" value="1"/>
</dbReference>
<dbReference type="PANTHER" id="PTHR30212:SF2">
    <property type="entry name" value="PROTEIN YIIM"/>
    <property type="match status" value="1"/>
</dbReference>
<feature type="domain" description="2Fe-2S ferredoxin-type" evidence="1">
    <location>
        <begin position="102"/>
        <end position="193"/>
    </location>
</feature>
<evidence type="ECO:0000313" key="3">
    <source>
        <dbReference type="Proteomes" id="UP001597045"/>
    </source>
</evidence>
<dbReference type="CDD" id="cd00207">
    <property type="entry name" value="fer2"/>
    <property type="match status" value="1"/>
</dbReference>
<dbReference type="InterPro" id="IPR012675">
    <property type="entry name" value="Beta-grasp_dom_sf"/>
</dbReference>
<dbReference type="InterPro" id="IPR052353">
    <property type="entry name" value="Benzoxazolinone_Detox_Enz"/>
</dbReference>
<accession>A0ABW3MJB7</accession>
<dbReference type="Gene3D" id="3.40.50.80">
    <property type="entry name" value="Nucleotide-binding domain of ferredoxin-NADP reductase (FNR) module"/>
    <property type="match status" value="1"/>
</dbReference>
<dbReference type="PROSITE" id="PS51085">
    <property type="entry name" value="2FE2S_FER_2"/>
    <property type="match status" value="1"/>
</dbReference>
<organism evidence="2 3">
    <name type="scientific">Kibdelosporangium lantanae</name>
    <dbReference type="NCBI Taxonomy" id="1497396"/>
    <lineage>
        <taxon>Bacteria</taxon>
        <taxon>Bacillati</taxon>
        <taxon>Actinomycetota</taxon>
        <taxon>Actinomycetes</taxon>
        <taxon>Pseudonocardiales</taxon>
        <taxon>Pseudonocardiaceae</taxon>
        <taxon>Kibdelosporangium</taxon>
    </lineage>
</organism>
<dbReference type="PANTHER" id="PTHR30212">
    <property type="entry name" value="PROTEIN YIIM"/>
    <property type="match status" value="1"/>
</dbReference>
<keyword evidence="3" id="KW-1185">Reference proteome</keyword>
<dbReference type="Proteomes" id="UP001597045">
    <property type="component" value="Unassembled WGS sequence"/>
</dbReference>
<comment type="caution">
    <text evidence="2">The sequence shown here is derived from an EMBL/GenBank/DDBJ whole genome shotgun (WGS) entry which is preliminary data.</text>
</comment>
<dbReference type="InterPro" id="IPR039261">
    <property type="entry name" value="FNR_nucleotide-bd"/>
</dbReference>
<dbReference type="SUPFAM" id="SSF54292">
    <property type="entry name" value="2Fe-2S ferredoxin-like"/>
    <property type="match status" value="1"/>
</dbReference>
<dbReference type="InterPro" id="IPR001041">
    <property type="entry name" value="2Fe-2S_ferredoxin-type"/>
</dbReference>
<dbReference type="Gene3D" id="3.10.20.30">
    <property type="match status" value="1"/>
</dbReference>
<gene>
    <name evidence="2" type="ORF">ACFQ1S_36920</name>
</gene>
<reference evidence="3" key="1">
    <citation type="journal article" date="2019" name="Int. J. Syst. Evol. Microbiol.">
        <title>The Global Catalogue of Microorganisms (GCM) 10K type strain sequencing project: providing services to taxonomists for standard genome sequencing and annotation.</title>
        <authorList>
            <consortium name="The Broad Institute Genomics Platform"/>
            <consortium name="The Broad Institute Genome Sequencing Center for Infectious Disease"/>
            <person name="Wu L."/>
            <person name="Ma J."/>
        </authorList>
    </citation>
    <scope>NUCLEOTIDE SEQUENCE [LARGE SCALE GENOMIC DNA]</scope>
    <source>
        <strain evidence="3">JCM 31486</strain>
    </source>
</reference>
<evidence type="ECO:0000259" key="1">
    <source>
        <dbReference type="PROSITE" id="PS51085"/>
    </source>
</evidence>
<dbReference type="InterPro" id="IPR036010">
    <property type="entry name" value="2Fe-2S_ferredoxin-like_sf"/>
</dbReference>
<dbReference type="Pfam" id="PF00175">
    <property type="entry name" value="NAD_binding_1"/>
    <property type="match status" value="1"/>
</dbReference>
<dbReference type="Pfam" id="PF00111">
    <property type="entry name" value="Fer2"/>
    <property type="match status" value="1"/>
</dbReference>
<evidence type="ECO:0000313" key="2">
    <source>
        <dbReference type="EMBL" id="MFD1050718.1"/>
    </source>
</evidence>
<proteinExistence type="predicted"/>
<name>A0ABW3MJB7_9PSEU</name>
<protein>
    <submittedName>
        <fullName evidence="2">Flavin reductase family protein</fullName>
    </submittedName>
</protein>
<feature type="non-terminal residue" evidence="2">
    <location>
        <position position="1"/>
    </location>
</feature>
<dbReference type="EMBL" id="JBHTIS010003045">
    <property type="protein sequence ID" value="MFD1050718.1"/>
    <property type="molecule type" value="Genomic_DNA"/>
</dbReference>
<dbReference type="InterPro" id="IPR001433">
    <property type="entry name" value="OxRdtase_FAD/NAD-bd"/>
</dbReference>
<sequence>NRSEQDVIFADDLLRLAKENPDRLAVTHVLTQEHGRLDAAGVHGWLTELRPSEDARYYMCGPTALMDTVHSVLTERGVPDDQLHRENYTSGTATTATATAPQKMVVEDGTDVVGTVVVEPGQTLLDAGLAAGLPMPFSCTVGTCGDCMVRLRGGEVTMNEPNCLTPRQLVDGYVLTCVGCPMSEVTLDIAAVTTPSGSPAEQPS</sequence>